<feature type="transmembrane region" description="Helical" evidence="1">
    <location>
        <begin position="388"/>
        <end position="405"/>
    </location>
</feature>
<gene>
    <name evidence="2" type="ORF">SAMN02910377_00918</name>
</gene>
<dbReference type="AlphaFoldDB" id="A0A1H7H405"/>
<evidence type="ECO:0000313" key="2">
    <source>
        <dbReference type="EMBL" id="SEK45143.1"/>
    </source>
</evidence>
<feature type="transmembrane region" description="Helical" evidence="1">
    <location>
        <begin position="12"/>
        <end position="29"/>
    </location>
</feature>
<accession>A0A1H7H405</accession>
<name>A0A1H7H405_9FIRM</name>
<evidence type="ECO:0008006" key="4">
    <source>
        <dbReference type="Google" id="ProtNLM"/>
    </source>
</evidence>
<feature type="transmembrane region" description="Helical" evidence="1">
    <location>
        <begin position="141"/>
        <end position="160"/>
    </location>
</feature>
<reference evidence="3" key="1">
    <citation type="submission" date="2016-10" db="EMBL/GenBank/DDBJ databases">
        <authorList>
            <person name="Varghese N."/>
        </authorList>
    </citation>
    <scope>NUCLEOTIDE SEQUENCE [LARGE SCALE GENOMIC DNA]</scope>
    <source>
        <strain evidence="3">ACV-9</strain>
    </source>
</reference>
<protein>
    <recommendedName>
        <fullName evidence="4">Glycosyltransferase RgtA/B/C/D-like domain-containing protein</fullName>
    </recommendedName>
</protein>
<proteinExistence type="predicted"/>
<evidence type="ECO:0000313" key="3">
    <source>
        <dbReference type="Proteomes" id="UP000182321"/>
    </source>
</evidence>
<keyword evidence="1" id="KW-0472">Membrane</keyword>
<dbReference type="EMBL" id="FNZX01000005">
    <property type="protein sequence ID" value="SEK45143.1"/>
    <property type="molecule type" value="Genomic_DNA"/>
</dbReference>
<feature type="transmembrane region" description="Helical" evidence="1">
    <location>
        <begin position="197"/>
        <end position="215"/>
    </location>
</feature>
<sequence length="521" mass="59082">MKKEFKLSKLFPWILLLGGYVYNIVFFLSKGKSLIDSDMASEMLLSDLLNKQHAIITKDWIYSTEIKVFEGQWFYRIGLLLSPENWLVARTIGTMIGLTVFLLGVMYLAKILEHKELGVWMAAFLAWPFGFWYFFDVILGTFYIPHCIFIVYPLAITISIAKSIKAGGYNKFIIGLQVALIFVLGVMSGLNGIRQTLIFYAPVFVYAIVVAYIGFRETGLDAIKANVSVKMNFAKVSMIGLLGNVMGYGLNIVLFTNRYNYSSFNAMTWGNGSDSILKTIKWYFNSYGLFDFATKNFFSLSGIGAGCGLVLGALVIISIFRLLMLLRKIDELTQIYVGVMTAVFVVVGAVFTYIWGEEQYWCPLIPLGVIAVFLEIKCDPILKDFEKKALPVLVMLCVMLSAIGTTKANIATPFRANVGFDGALQFIQEQGYTKGVASFWMSDCVTELTNGNVEMWTMNDEYTETLLWLQSNNHREIPEGEFFGLYNINDQEFEDNFEDTFGVEGQKVYEDERYMIYSYEK</sequence>
<feature type="transmembrane region" description="Helical" evidence="1">
    <location>
        <begin position="87"/>
        <end position="108"/>
    </location>
</feature>
<organism evidence="2 3">
    <name type="scientific">Pseudobutyrivibrio ruminis</name>
    <dbReference type="NCBI Taxonomy" id="46206"/>
    <lineage>
        <taxon>Bacteria</taxon>
        <taxon>Bacillati</taxon>
        <taxon>Bacillota</taxon>
        <taxon>Clostridia</taxon>
        <taxon>Lachnospirales</taxon>
        <taxon>Lachnospiraceae</taxon>
        <taxon>Pseudobutyrivibrio</taxon>
    </lineage>
</organism>
<feature type="transmembrane region" description="Helical" evidence="1">
    <location>
        <begin position="117"/>
        <end position="135"/>
    </location>
</feature>
<keyword evidence="3" id="KW-1185">Reference proteome</keyword>
<keyword evidence="1" id="KW-0812">Transmembrane</keyword>
<feature type="transmembrane region" description="Helical" evidence="1">
    <location>
        <begin position="335"/>
        <end position="354"/>
    </location>
</feature>
<feature type="transmembrane region" description="Helical" evidence="1">
    <location>
        <begin position="297"/>
        <end position="323"/>
    </location>
</feature>
<dbReference type="Proteomes" id="UP000182321">
    <property type="component" value="Unassembled WGS sequence"/>
</dbReference>
<feature type="transmembrane region" description="Helical" evidence="1">
    <location>
        <begin position="172"/>
        <end position="191"/>
    </location>
</feature>
<evidence type="ECO:0000256" key="1">
    <source>
        <dbReference type="SAM" id="Phobius"/>
    </source>
</evidence>
<feature type="transmembrane region" description="Helical" evidence="1">
    <location>
        <begin position="236"/>
        <end position="255"/>
    </location>
</feature>
<keyword evidence="1" id="KW-1133">Transmembrane helix</keyword>